<evidence type="ECO:0000256" key="2">
    <source>
        <dbReference type="ARBA" id="ARBA00023125"/>
    </source>
</evidence>
<dbReference type="InterPro" id="IPR035418">
    <property type="entry name" value="AraC-bd_2"/>
</dbReference>
<keyword evidence="2" id="KW-0238">DNA-binding</keyword>
<dbReference type="Gene3D" id="1.10.10.60">
    <property type="entry name" value="Homeodomain-like"/>
    <property type="match status" value="1"/>
</dbReference>
<accession>A0A558CBR7</accession>
<dbReference type="Pfam" id="PF12833">
    <property type="entry name" value="HTH_18"/>
    <property type="match status" value="1"/>
</dbReference>
<keyword evidence="1" id="KW-0805">Transcription regulation</keyword>
<organism evidence="5 6">
    <name type="scientific">Amycolatopsis rhizosphaerae</name>
    <dbReference type="NCBI Taxonomy" id="2053003"/>
    <lineage>
        <taxon>Bacteria</taxon>
        <taxon>Bacillati</taxon>
        <taxon>Actinomycetota</taxon>
        <taxon>Actinomycetes</taxon>
        <taxon>Pseudonocardiales</taxon>
        <taxon>Pseudonocardiaceae</taxon>
        <taxon>Amycolatopsis</taxon>
    </lineage>
</organism>
<evidence type="ECO:0000256" key="3">
    <source>
        <dbReference type="ARBA" id="ARBA00023163"/>
    </source>
</evidence>
<proteinExistence type="predicted"/>
<dbReference type="AlphaFoldDB" id="A0A558CBR7"/>
<evidence type="ECO:0000313" key="6">
    <source>
        <dbReference type="Proteomes" id="UP000320011"/>
    </source>
</evidence>
<dbReference type="InterPro" id="IPR050204">
    <property type="entry name" value="AraC_XylS_family_regulators"/>
</dbReference>
<dbReference type="InterPro" id="IPR018060">
    <property type="entry name" value="HTH_AraC"/>
</dbReference>
<dbReference type="OrthoDB" id="9799345at2"/>
<gene>
    <name evidence="5" type="ORF">FNH05_20125</name>
</gene>
<comment type="caution">
    <text evidence="5">The sequence shown here is derived from an EMBL/GenBank/DDBJ whole genome shotgun (WGS) entry which is preliminary data.</text>
</comment>
<protein>
    <submittedName>
        <fullName evidence="5">Helix-turn-helix domain-containing protein</fullName>
    </submittedName>
</protein>
<keyword evidence="6" id="KW-1185">Reference proteome</keyword>
<dbReference type="GO" id="GO:0043565">
    <property type="term" value="F:sequence-specific DNA binding"/>
    <property type="evidence" value="ECO:0007669"/>
    <property type="project" value="InterPro"/>
</dbReference>
<dbReference type="RefSeq" id="WP_144590254.1">
    <property type="nucleotide sequence ID" value="NZ_VJWX01000203.1"/>
</dbReference>
<dbReference type="SMART" id="SM00342">
    <property type="entry name" value="HTH_ARAC"/>
    <property type="match status" value="1"/>
</dbReference>
<name>A0A558CBR7_9PSEU</name>
<evidence type="ECO:0000256" key="1">
    <source>
        <dbReference type="ARBA" id="ARBA00023015"/>
    </source>
</evidence>
<dbReference type="Pfam" id="PF14525">
    <property type="entry name" value="AraC_binding_2"/>
    <property type="match status" value="1"/>
</dbReference>
<evidence type="ECO:0000259" key="4">
    <source>
        <dbReference type="PROSITE" id="PS01124"/>
    </source>
</evidence>
<reference evidence="5 6" key="1">
    <citation type="submission" date="2019-07" db="EMBL/GenBank/DDBJ databases">
        <authorList>
            <person name="Duangmal K."/>
            <person name="Teo W.F.A."/>
        </authorList>
    </citation>
    <scope>NUCLEOTIDE SEQUENCE [LARGE SCALE GENOMIC DNA]</scope>
    <source>
        <strain evidence="5 6">TBRC 6029</strain>
    </source>
</reference>
<sequence length="304" mass="32852">MTSRVETADSAIERFAETASGVCAPLRVVPAGRSRFTGGFSGGRIGGVVIARATCSPCTVLRSERVIRSTDRELVKVILNGRGTAGVEQNGQQSLLRPGDLVTYETVRPYEVHFWDAADTVVIGIPRDELGPHAELLTRRTVVPVSAGTGLRSALLRFVRDLTEAPALPANEHLGNALVSLVLAEFTHDAAPAASPESLADRILAHCLAHLSDPGLSVERVAAAHGISVRYLHKILEPKGVTLWAWIRRRRLERIRDDLADPAFAHRTVSAIATRWGLPDAAHLGRALKTEFGRTAAQLRGRAR</sequence>
<dbReference type="PANTHER" id="PTHR46796:SF6">
    <property type="entry name" value="ARAC SUBFAMILY"/>
    <property type="match status" value="1"/>
</dbReference>
<feature type="domain" description="HTH araC/xylS-type" evidence="4">
    <location>
        <begin position="201"/>
        <end position="302"/>
    </location>
</feature>
<reference evidence="5 6" key="2">
    <citation type="submission" date="2019-08" db="EMBL/GenBank/DDBJ databases">
        <title>Amycolatopsis acidicola sp. nov., isolated from peat swamp forest soil.</title>
        <authorList>
            <person name="Srisuk N."/>
        </authorList>
    </citation>
    <scope>NUCLEOTIDE SEQUENCE [LARGE SCALE GENOMIC DNA]</scope>
    <source>
        <strain evidence="5 6">TBRC 6029</strain>
    </source>
</reference>
<dbReference type="PANTHER" id="PTHR46796">
    <property type="entry name" value="HTH-TYPE TRANSCRIPTIONAL ACTIVATOR RHAS-RELATED"/>
    <property type="match status" value="1"/>
</dbReference>
<dbReference type="EMBL" id="VJWX01000203">
    <property type="protein sequence ID" value="TVT46229.1"/>
    <property type="molecule type" value="Genomic_DNA"/>
</dbReference>
<keyword evidence="3" id="KW-0804">Transcription</keyword>
<dbReference type="PROSITE" id="PS01124">
    <property type="entry name" value="HTH_ARAC_FAMILY_2"/>
    <property type="match status" value="1"/>
</dbReference>
<evidence type="ECO:0000313" key="5">
    <source>
        <dbReference type="EMBL" id="TVT46229.1"/>
    </source>
</evidence>
<dbReference type="GO" id="GO:0003700">
    <property type="term" value="F:DNA-binding transcription factor activity"/>
    <property type="evidence" value="ECO:0007669"/>
    <property type="project" value="InterPro"/>
</dbReference>
<dbReference type="Proteomes" id="UP000320011">
    <property type="component" value="Unassembled WGS sequence"/>
</dbReference>